<feature type="repeat" description="WD" evidence="7">
    <location>
        <begin position="160"/>
        <end position="192"/>
    </location>
</feature>
<dbReference type="FunFam" id="2.130.10.10:FF:000446">
    <property type="entry name" value="protein ANTHESIS POMOTING FACTOR 1 isoform X1"/>
    <property type="match status" value="1"/>
</dbReference>
<comment type="similarity">
    <text evidence="2">Belongs to the WD repeat SWD2 family.</text>
</comment>
<feature type="repeat" description="WD" evidence="7">
    <location>
        <begin position="73"/>
        <end position="114"/>
    </location>
</feature>
<dbReference type="InterPro" id="IPR001680">
    <property type="entry name" value="WD40_rpt"/>
</dbReference>
<evidence type="ECO:0000313" key="9">
    <source>
        <dbReference type="Proteomes" id="UP000886595"/>
    </source>
</evidence>
<evidence type="ECO:0000256" key="5">
    <source>
        <dbReference type="ARBA" id="ARBA00022737"/>
    </source>
</evidence>
<dbReference type="Proteomes" id="UP000886595">
    <property type="component" value="Unassembled WGS sequence"/>
</dbReference>
<keyword evidence="4 7" id="KW-0853">WD repeat</keyword>
<dbReference type="InterPro" id="IPR015943">
    <property type="entry name" value="WD40/YVTN_repeat-like_dom_sf"/>
</dbReference>
<dbReference type="SUPFAM" id="SSF50978">
    <property type="entry name" value="WD40 repeat-like"/>
    <property type="match status" value="1"/>
</dbReference>
<dbReference type="GO" id="GO:0003682">
    <property type="term" value="F:chromatin binding"/>
    <property type="evidence" value="ECO:0007669"/>
    <property type="project" value="TreeGrafter"/>
</dbReference>
<evidence type="ECO:0000313" key="8">
    <source>
        <dbReference type="EMBL" id="KAG2284673.1"/>
    </source>
</evidence>
<dbReference type="InterPro" id="IPR020472">
    <property type="entry name" value="WD40_PAC1"/>
</dbReference>
<sequence length="377" mass="41713">MSFAGARFVDDDAKKSNLQAGRTLAFERFSYSTTKRKTSCKSHLRLGGKRREERVALEISEELVRSMEPGAVFRDYNCRISSIDFNKNSSYMVTASDDDSIRLYDVATATCLKTINSKKYGVDLVCFTSHPTTVIYSSRNGWDDSLRLLSLHDNKYLRYFKGHHDRVVSLSLCSAGESFISGSLDRTVLLWDQRVEKCQGLLRVQGRPAAAYDDQGLVFAIAFGGFIRLFDSRMYHKGPFEIFSVGGDLSEANVVKFSNDGRRMLLTTMGGHIHVLDSFRGTLLSTYSVKPVAEESTLDATFSPEGMYVVSGSGDGSTHAWSVRSGKQVQSWMGGHGSEAPPVIKWAPGSPMFVTGSSELAFVIPDLSKLSAYANRK</sequence>
<keyword evidence="6" id="KW-0539">Nucleus</keyword>
<feature type="repeat" description="WD" evidence="7">
    <location>
        <begin position="302"/>
        <end position="331"/>
    </location>
</feature>
<keyword evidence="5" id="KW-0677">Repeat</keyword>
<evidence type="ECO:0000256" key="4">
    <source>
        <dbReference type="ARBA" id="ARBA00022574"/>
    </source>
</evidence>
<evidence type="ECO:0008006" key="10">
    <source>
        <dbReference type="Google" id="ProtNLM"/>
    </source>
</evidence>
<dbReference type="PANTHER" id="PTHR19861:SF0">
    <property type="entry name" value="WD REPEAT-CONTAINING PROTEIN 82"/>
    <property type="match status" value="1"/>
</dbReference>
<accession>A0A8X7RDB3</accession>
<dbReference type="AlphaFoldDB" id="A0A8X7RDB3"/>
<dbReference type="GO" id="GO:0006353">
    <property type="term" value="P:DNA-templated transcription termination"/>
    <property type="evidence" value="ECO:0007669"/>
    <property type="project" value="UniProtKB-KW"/>
</dbReference>
<keyword evidence="3" id="KW-0804">Transcription</keyword>
<keyword evidence="3" id="KW-0806">Transcription termination</keyword>
<gene>
    <name evidence="8" type="ORF">Bca52824_055893</name>
</gene>
<dbReference type="GO" id="GO:0048188">
    <property type="term" value="C:Set1C/COMPASS complex"/>
    <property type="evidence" value="ECO:0007669"/>
    <property type="project" value="TreeGrafter"/>
</dbReference>
<dbReference type="Gene3D" id="2.130.10.10">
    <property type="entry name" value="YVTN repeat-like/Quinoprotein amine dehydrogenase"/>
    <property type="match status" value="1"/>
</dbReference>
<evidence type="ECO:0000256" key="6">
    <source>
        <dbReference type="ARBA" id="ARBA00023242"/>
    </source>
</evidence>
<dbReference type="Pfam" id="PF00400">
    <property type="entry name" value="WD40"/>
    <property type="match status" value="3"/>
</dbReference>
<organism evidence="8 9">
    <name type="scientific">Brassica carinata</name>
    <name type="common">Ethiopian mustard</name>
    <name type="synonym">Abyssinian cabbage</name>
    <dbReference type="NCBI Taxonomy" id="52824"/>
    <lineage>
        <taxon>Eukaryota</taxon>
        <taxon>Viridiplantae</taxon>
        <taxon>Streptophyta</taxon>
        <taxon>Embryophyta</taxon>
        <taxon>Tracheophyta</taxon>
        <taxon>Spermatophyta</taxon>
        <taxon>Magnoliopsida</taxon>
        <taxon>eudicotyledons</taxon>
        <taxon>Gunneridae</taxon>
        <taxon>Pentapetalae</taxon>
        <taxon>rosids</taxon>
        <taxon>malvids</taxon>
        <taxon>Brassicales</taxon>
        <taxon>Brassicaceae</taxon>
        <taxon>Brassiceae</taxon>
        <taxon>Brassica</taxon>
    </lineage>
</organism>
<keyword evidence="9" id="KW-1185">Reference proteome</keyword>
<comment type="caution">
    <text evidence="8">The sequence shown here is derived from an EMBL/GenBank/DDBJ whole genome shotgun (WGS) entry which is preliminary data.</text>
</comment>
<dbReference type="InterPro" id="IPR036322">
    <property type="entry name" value="WD40_repeat_dom_sf"/>
</dbReference>
<dbReference type="SMART" id="SM00320">
    <property type="entry name" value="WD40"/>
    <property type="match status" value="4"/>
</dbReference>
<dbReference type="PANTHER" id="PTHR19861">
    <property type="entry name" value="WD40 REPEAT PROTEIN SWD2"/>
    <property type="match status" value="1"/>
</dbReference>
<keyword evidence="3" id="KW-0805">Transcription regulation</keyword>
<dbReference type="EMBL" id="JAAMPC010000011">
    <property type="protein sequence ID" value="KAG2284673.1"/>
    <property type="molecule type" value="Genomic_DNA"/>
</dbReference>
<reference evidence="8 9" key="1">
    <citation type="submission" date="2020-02" db="EMBL/GenBank/DDBJ databases">
        <authorList>
            <person name="Ma Q."/>
            <person name="Huang Y."/>
            <person name="Song X."/>
            <person name="Pei D."/>
        </authorList>
    </citation>
    <scope>NUCLEOTIDE SEQUENCE [LARGE SCALE GENOMIC DNA]</scope>
    <source>
        <strain evidence="8">Sxm20200214</strain>
        <tissue evidence="8">Leaf</tissue>
    </source>
</reference>
<proteinExistence type="inferred from homology"/>
<evidence type="ECO:0000256" key="3">
    <source>
        <dbReference type="ARBA" id="ARBA00022472"/>
    </source>
</evidence>
<protein>
    <recommendedName>
        <fullName evidence="10">Transducin/WD40 repeat-like superfamily protein</fullName>
    </recommendedName>
</protein>
<comment type="subcellular location">
    <subcellularLocation>
        <location evidence="1">Nucleus</location>
    </subcellularLocation>
</comment>
<dbReference type="PRINTS" id="PR00320">
    <property type="entry name" value="GPROTEINBRPT"/>
</dbReference>
<dbReference type="PROSITE" id="PS50082">
    <property type="entry name" value="WD_REPEATS_2"/>
    <property type="match status" value="3"/>
</dbReference>
<dbReference type="InterPro" id="IPR037867">
    <property type="entry name" value="Swd2/WDR82"/>
</dbReference>
<evidence type="ECO:0000256" key="7">
    <source>
        <dbReference type="PROSITE-ProRule" id="PRU00221"/>
    </source>
</evidence>
<dbReference type="OrthoDB" id="27537at2759"/>
<evidence type="ECO:0000256" key="2">
    <source>
        <dbReference type="ARBA" id="ARBA00005616"/>
    </source>
</evidence>
<dbReference type="PROSITE" id="PS50294">
    <property type="entry name" value="WD_REPEATS_REGION"/>
    <property type="match status" value="2"/>
</dbReference>
<evidence type="ECO:0000256" key="1">
    <source>
        <dbReference type="ARBA" id="ARBA00004123"/>
    </source>
</evidence>
<name>A0A8X7RDB3_BRACI</name>